<reference evidence="18 19" key="1">
    <citation type="submission" date="2021-02" db="EMBL/GenBank/DDBJ databases">
        <title>Complete genome of Desulfoluna sp. strain ASN36.</title>
        <authorList>
            <person name="Takahashi A."/>
            <person name="Kojima H."/>
            <person name="Fukui M."/>
        </authorList>
    </citation>
    <scope>NUCLEOTIDE SEQUENCE [LARGE SCALE GENOMIC DNA]</scope>
    <source>
        <strain evidence="18 19">ASN36</strain>
    </source>
</reference>
<name>A0ABM7PDN9_9BACT</name>
<dbReference type="PANTHER" id="PTHR33619:SF3">
    <property type="entry name" value="POLYSACCHARIDE EXPORT PROTEIN GFCE-RELATED"/>
    <property type="match status" value="1"/>
</dbReference>
<evidence type="ECO:0000256" key="3">
    <source>
        <dbReference type="ARBA" id="ARBA00022448"/>
    </source>
</evidence>
<comment type="similarity">
    <text evidence="2">Belongs to the BexD/CtrA/VexA family.</text>
</comment>
<gene>
    <name evidence="18" type="ORF">DSLASN_08350</name>
</gene>
<protein>
    <submittedName>
        <fullName evidence="18">Polysaccharide export protein Wza</fullName>
    </submittedName>
</protein>
<evidence type="ECO:0000259" key="17">
    <source>
        <dbReference type="Pfam" id="PF22461"/>
    </source>
</evidence>
<dbReference type="Gene3D" id="3.30.1950.10">
    <property type="entry name" value="wza like domain"/>
    <property type="match status" value="1"/>
</dbReference>
<dbReference type="EMBL" id="AP024488">
    <property type="protein sequence ID" value="BCS95203.1"/>
    <property type="molecule type" value="Genomic_DNA"/>
</dbReference>
<sequence length="364" mass="40726">MPSPTHHANADSRHLGFPHRHRIRHWVSRCPHLALFILLFALTACAPKPIEVADDSSFARNSFSTEIPFADPEMIRLHEANLTHEYIIGSGDLLTVDIWNRPKLSGEHVVGPYGNITLPMLGEFKIGGMNRKKAAKLITGLYKEFYEEPIATVKIIKYMNNRVYVLGRVANPGVIHFSGQATLLEALSLAGGLPTRDKTIFLSKCYIVRGKDQIIWIDLLKLLQRANLKLNISLANNDIIYIPESMDAAVFVMGEVENPGSYQIQTTGLSMLDAINLAGGPTEDAQTGKVRLIREMPEQEGVKTIDMDHMLATGNLTQNFLLLDNDIIYIPKKGVATFNYYLRQIDPFLRTFISATIINESLKD</sequence>
<feature type="domain" description="Soluble ligand binding" evidence="16">
    <location>
        <begin position="162"/>
        <end position="201"/>
    </location>
</feature>
<feature type="domain" description="SLBB" evidence="17">
    <location>
        <begin position="250"/>
        <end position="330"/>
    </location>
</feature>
<dbReference type="InterPro" id="IPR054765">
    <property type="entry name" value="SLBB_dom"/>
</dbReference>
<dbReference type="Pfam" id="PF02563">
    <property type="entry name" value="Poly_export"/>
    <property type="match status" value="1"/>
</dbReference>
<dbReference type="RefSeq" id="WP_236891475.1">
    <property type="nucleotide sequence ID" value="NZ_AP024488.1"/>
</dbReference>
<evidence type="ECO:0000256" key="2">
    <source>
        <dbReference type="ARBA" id="ARBA00009450"/>
    </source>
</evidence>
<evidence type="ECO:0000256" key="9">
    <source>
        <dbReference type="ARBA" id="ARBA00023065"/>
    </source>
</evidence>
<dbReference type="Pfam" id="PF22461">
    <property type="entry name" value="SLBB_2"/>
    <property type="match status" value="1"/>
</dbReference>
<keyword evidence="3" id="KW-0813">Transport</keyword>
<evidence type="ECO:0000256" key="7">
    <source>
        <dbReference type="ARBA" id="ARBA00022729"/>
    </source>
</evidence>
<organism evidence="18 19">
    <name type="scientific">Desulfoluna limicola</name>
    <dbReference type="NCBI Taxonomy" id="2810562"/>
    <lineage>
        <taxon>Bacteria</taxon>
        <taxon>Pseudomonadati</taxon>
        <taxon>Thermodesulfobacteriota</taxon>
        <taxon>Desulfobacteria</taxon>
        <taxon>Desulfobacterales</taxon>
        <taxon>Desulfolunaceae</taxon>
        <taxon>Desulfoluna</taxon>
    </lineage>
</organism>
<evidence type="ECO:0000313" key="19">
    <source>
        <dbReference type="Proteomes" id="UP001320148"/>
    </source>
</evidence>
<evidence type="ECO:0000256" key="4">
    <source>
        <dbReference type="ARBA" id="ARBA00022452"/>
    </source>
</evidence>
<dbReference type="InterPro" id="IPR049712">
    <property type="entry name" value="Poly_export"/>
</dbReference>
<keyword evidence="12" id="KW-0564">Palmitate</keyword>
<keyword evidence="14" id="KW-0449">Lipoprotein</keyword>
<evidence type="ECO:0000256" key="13">
    <source>
        <dbReference type="ARBA" id="ARBA00023237"/>
    </source>
</evidence>
<comment type="subcellular location">
    <subcellularLocation>
        <location evidence="1">Cell outer membrane</location>
        <topology evidence="1">Multi-pass membrane protein</topology>
    </subcellularLocation>
</comment>
<keyword evidence="8" id="KW-0625">Polysaccharide transport</keyword>
<dbReference type="InterPro" id="IPR003715">
    <property type="entry name" value="Poly_export_N"/>
</dbReference>
<evidence type="ECO:0000259" key="16">
    <source>
        <dbReference type="Pfam" id="PF10531"/>
    </source>
</evidence>
<evidence type="ECO:0000256" key="11">
    <source>
        <dbReference type="ARBA" id="ARBA00023136"/>
    </source>
</evidence>
<keyword evidence="9" id="KW-0406">Ion transport</keyword>
<dbReference type="Proteomes" id="UP001320148">
    <property type="component" value="Chromosome"/>
</dbReference>
<keyword evidence="4" id="KW-1134">Transmembrane beta strand</keyword>
<evidence type="ECO:0000256" key="1">
    <source>
        <dbReference type="ARBA" id="ARBA00004571"/>
    </source>
</evidence>
<evidence type="ECO:0000256" key="14">
    <source>
        <dbReference type="ARBA" id="ARBA00023288"/>
    </source>
</evidence>
<keyword evidence="19" id="KW-1185">Reference proteome</keyword>
<dbReference type="Gene3D" id="3.10.560.10">
    <property type="entry name" value="Outer membrane lipoprotein wza domain like"/>
    <property type="match status" value="2"/>
</dbReference>
<evidence type="ECO:0000259" key="15">
    <source>
        <dbReference type="Pfam" id="PF02563"/>
    </source>
</evidence>
<evidence type="ECO:0000256" key="12">
    <source>
        <dbReference type="ARBA" id="ARBA00023139"/>
    </source>
</evidence>
<dbReference type="Pfam" id="PF10531">
    <property type="entry name" value="SLBB"/>
    <property type="match status" value="1"/>
</dbReference>
<evidence type="ECO:0000256" key="6">
    <source>
        <dbReference type="ARBA" id="ARBA00022692"/>
    </source>
</evidence>
<dbReference type="PANTHER" id="PTHR33619">
    <property type="entry name" value="POLYSACCHARIDE EXPORT PROTEIN GFCE-RELATED"/>
    <property type="match status" value="1"/>
</dbReference>
<evidence type="ECO:0000256" key="5">
    <source>
        <dbReference type="ARBA" id="ARBA00022597"/>
    </source>
</evidence>
<keyword evidence="7" id="KW-0732">Signal</keyword>
<keyword evidence="10" id="KW-0626">Porin</keyword>
<feature type="domain" description="Polysaccharide export protein N-terminal" evidence="15">
    <location>
        <begin position="83"/>
        <end position="155"/>
    </location>
</feature>
<evidence type="ECO:0000313" key="18">
    <source>
        <dbReference type="EMBL" id="BCS95203.1"/>
    </source>
</evidence>
<evidence type="ECO:0000256" key="8">
    <source>
        <dbReference type="ARBA" id="ARBA00023047"/>
    </source>
</evidence>
<keyword evidence="13" id="KW-0998">Cell outer membrane</keyword>
<evidence type="ECO:0000256" key="10">
    <source>
        <dbReference type="ARBA" id="ARBA00023114"/>
    </source>
</evidence>
<keyword evidence="5" id="KW-0762">Sugar transport</keyword>
<dbReference type="InterPro" id="IPR019554">
    <property type="entry name" value="Soluble_ligand-bd"/>
</dbReference>
<keyword evidence="6" id="KW-0812">Transmembrane</keyword>
<proteinExistence type="inferred from homology"/>
<keyword evidence="11" id="KW-0472">Membrane</keyword>
<accession>A0ABM7PDN9</accession>